<reference evidence="16 17" key="1">
    <citation type="submission" date="2019-09" db="EMBL/GenBank/DDBJ databases">
        <title>Draft genome of the ectomycorrhizal ascomycete Sphaerosporella brunnea.</title>
        <authorList>
            <consortium name="DOE Joint Genome Institute"/>
            <person name="Benucci G.M."/>
            <person name="Marozzi G."/>
            <person name="Antonielli L."/>
            <person name="Sanchez S."/>
            <person name="Marco P."/>
            <person name="Wang X."/>
            <person name="Falini L.B."/>
            <person name="Barry K."/>
            <person name="Haridas S."/>
            <person name="Lipzen A."/>
            <person name="Labutti K."/>
            <person name="Grigoriev I.V."/>
            <person name="Murat C."/>
            <person name="Martin F."/>
            <person name="Albertini E."/>
            <person name="Donnini D."/>
            <person name="Bonito G."/>
        </authorList>
    </citation>
    <scope>NUCLEOTIDE SEQUENCE [LARGE SCALE GENOMIC DNA]</scope>
    <source>
        <strain evidence="16 17">Sb_GMNB300</strain>
    </source>
</reference>
<dbReference type="GO" id="GO:0006338">
    <property type="term" value="P:chromatin remodeling"/>
    <property type="evidence" value="ECO:0007669"/>
    <property type="project" value="InterPro"/>
</dbReference>
<dbReference type="InterPro" id="IPR001680">
    <property type="entry name" value="WD40_rpt"/>
</dbReference>
<name>A0A5J5EL68_9PEZI</name>
<dbReference type="InterPro" id="IPR019015">
    <property type="entry name" value="HIRA_B_motif"/>
</dbReference>
<dbReference type="SUPFAM" id="SSF82171">
    <property type="entry name" value="DPP6 N-terminal domain-like"/>
    <property type="match status" value="1"/>
</dbReference>
<dbReference type="Pfam" id="PF09453">
    <property type="entry name" value="HIRA_B"/>
    <property type="match status" value="1"/>
</dbReference>
<evidence type="ECO:0000313" key="16">
    <source>
        <dbReference type="EMBL" id="KAA8896466.1"/>
    </source>
</evidence>
<accession>A0A5J5EL68</accession>
<dbReference type="PROSITE" id="PS50082">
    <property type="entry name" value="WD_REPEATS_2"/>
    <property type="match status" value="4"/>
</dbReference>
<dbReference type="GO" id="GO:0006355">
    <property type="term" value="P:regulation of DNA-templated transcription"/>
    <property type="evidence" value="ECO:0007669"/>
    <property type="project" value="InterPro"/>
</dbReference>
<dbReference type="CDD" id="cd00200">
    <property type="entry name" value="WD40"/>
    <property type="match status" value="1"/>
</dbReference>
<evidence type="ECO:0000256" key="1">
    <source>
        <dbReference type="ARBA" id="ARBA00002677"/>
    </source>
</evidence>
<evidence type="ECO:0000256" key="7">
    <source>
        <dbReference type="ARBA" id="ARBA00022853"/>
    </source>
</evidence>
<feature type="repeat" description="WD" evidence="11">
    <location>
        <begin position="126"/>
        <end position="167"/>
    </location>
</feature>
<dbReference type="Pfam" id="PF24105">
    <property type="entry name" value="Beta-prop_CAF1B_HIR1"/>
    <property type="match status" value="1"/>
</dbReference>
<keyword evidence="10 12" id="KW-0539">Nucleus</keyword>
<evidence type="ECO:0000256" key="6">
    <source>
        <dbReference type="ARBA" id="ARBA00022737"/>
    </source>
</evidence>
<dbReference type="PANTHER" id="PTHR13831">
    <property type="entry name" value="MEMBER OF THE HIR1 FAMILY OF WD-REPEAT PROTEINS"/>
    <property type="match status" value="1"/>
</dbReference>
<comment type="function">
    <text evidence="1 12">Required for replication-independent chromatin assembly and for the periodic repression of histone gene transcription during the cell cycle.</text>
</comment>
<keyword evidence="4 12" id="KW-0678">Repressor</keyword>
<feature type="domain" description="Protein HIRA-like C-terminal" evidence="14">
    <location>
        <begin position="691"/>
        <end position="922"/>
    </location>
</feature>
<dbReference type="PROSITE" id="PS50294">
    <property type="entry name" value="WD_REPEATS_REGION"/>
    <property type="match status" value="3"/>
</dbReference>
<comment type="caution">
    <text evidence="16">The sequence shown here is derived from an EMBL/GenBank/DDBJ whole genome shotgun (WGS) entry which is preliminary data.</text>
</comment>
<dbReference type="InterPro" id="IPR055410">
    <property type="entry name" value="Beta-prop_CAF1B_HIR1"/>
</dbReference>
<proteinExistence type="inferred from homology"/>
<dbReference type="Gene3D" id="2.130.10.10">
    <property type="entry name" value="YVTN repeat-like/Quinoprotein amine dehydrogenase"/>
    <property type="match status" value="2"/>
</dbReference>
<evidence type="ECO:0000256" key="12">
    <source>
        <dbReference type="RuleBase" id="RU364014"/>
    </source>
</evidence>
<dbReference type="GO" id="GO:0005634">
    <property type="term" value="C:nucleus"/>
    <property type="evidence" value="ECO:0007669"/>
    <property type="project" value="UniProtKB-SubCell"/>
</dbReference>
<feature type="repeat" description="WD" evidence="11">
    <location>
        <begin position="168"/>
        <end position="198"/>
    </location>
</feature>
<dbReference type="InterPro" id="IPR011494">
    <property type="entry name" value="HIRA-like_C"/>
</dbReference>
<dbReference type="GO" id="GO:0006351">
    <property type="term" value="P:DNA-templated transcription"/>
    <property type="evidence" value="ECO:0007669"/>
    <property type="project" value="InterPro"/>
</dbReference>
<keyword evidence="7 12" id="KW-0156">Chromatin regulator</keyword>
<evidence type="ECO:0000256" key="9">
    <source>
        <dbReference type="ARBA" id="ARBA00023163"/>
    </source>
</evidence>
<evidence type="ECO:0000256" key="10">
    <source>
        <dbReference type="ARBA" id="ARBA00023242"/>
    </source>
</evidence>
<dbReference type="OrthoDB" id="1741719at2759"/>
<organism evidence="16 17">
    <name type="scientific">Sphaerosporella brunnea</name>
    <dbReference type="NCBI Taxonomy" id="1250544"/>
    <lineage>
        <taxon>Eukaryota</taxon>
        <taxon>Fungi</taxon>
        <taxon>Dikarya</taxon>
        <taxon>Ascomycota</taxon>
        <taxon>Pezizomycotina</taxon>
        <taxon>Pezizomycetes</taxon>
        <taxon>Pezizales</taxon>
        <taxon>Pyronemataceae</taxon>
        <taxon>Sphaerosporella</taxon>
    </lineage>
</organism>
<dbReference type="InParanoid" id="A0A5J5EL68"/>
<dbReference type="SMART" id="SM00320">
    <property type="entry name" value="WD40"/>
    <property type="match status" value="6"/>
</dbReference>
<feature type="region of interest" description="Disordered" evidence="13">
    <location>
        <begin position="515"/>
        <end position="553"/>
    </location>
</feature>
<evidence type="ECO:0000256" key="13">
    <source>
        <dbReference type="SAM" id="MobiDB-lite"/>
    </source>
</evidence>
<comment type="similarity">
    <text evidence="3 12">Belongs to the WD repeat HIR1 family.</text>
</comment>
<feature type="region of interest" description="Disordered" evidence="13">
    <location>
        <begin position="441"/>
        <end position="482"/>
    </location>
</feature>
<comment type="subcellular location">
    <subcellularLocation>
        <location evidence="2 12">Nucleus</location>
    </subcellularLocation>
</comment>
<dbReference type="InterPro" id="IPR036322">
    <property type="entry name" value="WD40_repeat_dom_sf"/>
</dbReference>
<evidence type="ECO:0000256" key="11">
    <source>
        <dbReference type="PROSITE-ProRule" id="PRU00221"/>
    </source>
</evidence>
<keyword evidence="5 11" id="KW-0853">WD repeat</keyword>
<dbReference type="EMBL" id="VXIS01000212">
    <property type="protein sequence ID" value="KAA8896466.1"/>
    <property type="molecule type" value="Genomic_DNA"/>
</dbReference>
<keyword evidence="17" id="KW-1185">Reference proteome</keyword>
<gene>
    <name evidence="16" type="ORF">FN846DRAFT_900277</name>
</gene>
<evidence type="ECO:0000259" key="14">
    <source>
        <dbReference type="Pfam" id="PF07569"/>
    </source>
</evidence>
<dbReference type="Pfam" id="PF07569">
    <property type="entry name" value="Hira"/>
    <property type="match status" value="1"/>
</dbReference>
<keyword evidence="9 12" id="KW-0804">Transcription</keyword>
<protein>
    <recommendedName>
        <fullName evidence="12">Protein HIR</fullName>
    </recommendedName>
</protein>
<dbReference type="FunFam" id="2.130.10.10:FF:000290">
    <property type="entry name" value="Protein HIR"/>
    <property type="match status" value="1"/>
</dbReference>
<evidence type="ECO:0000256" key="5">
    <source>
        <dbReference type="ARBA" id="ARBA00022574"/>
    </source>
</evidence>
<evidence type="ECO:0000259" key="15">
    <source>
        <dbReference type="Pfam" id="PF24105"/>
    </source>
</evidence>
<dbReference type="Proteomes" id="UP000326924">
    <property type="component" value="Unassembled WGS sequence"/>
</dbReference>
<dbReference type="FunCoup" id="A0A5J5EL68">
    <property type="interactions" value="170"/>
</dbReference>
<feature type="domain" description="CAF1B/HIR1 beta-propeller" evidence="15">
    <location>
        <begin position="28"/>
        <end position="371"/>
    </location>
</feature>
<evidence type="ECO:0000256" key="2">
    <source>
        <dbReference type="ARBA" id="ARBA00004123"/>
    </source>
</evidence>
<evidence type="ECO:0000313" key="17">
    <source>
        <dbReference type="Proteomes" id="UP000326924"/>
    </source>
</evidence>
<dbReference type="GO" id="GO:0000417">
    <property type="term" value="C:HIR complex"/>
    <property type="evidence" value="ECO:0007669"/>
    <property type="project" value="TreeGrafter"/>
</dbReference>
<evidence type="ECO:0000256" key="3">
    <source>
        <dbReference type="ARBA" id="ARBA00007306"/>
    </source>
</evidence>
<keyword evidence="6 12" id="KW-0677">Repeat</keyword>
<feature type="repeat" description="WD" evidence="11">
    <location>
        <begin position="67"/>
        <end position="99"/>
    </location>
</feature>
<keyword evidence="8 12" id="KW-0805">Transcription regulation</keyword>
<evidence type="ECO:0000256" key="4">
    <source>
        <dbReference type="ARBA" id="ARBA00022491"/>
    </source>
</evidence>
<sequence>MDDVEPQWLTHSSGGNSCEVYSVHVSPDGKRLASGGLDCQVRIWSTKAVFQSDTQQEVKIPKQLCSLSHHSGAVLTVRFSGNNRYLASGSDDKIVLVYERDQTATARPVFGGGEAQTEVWRTHRRLAGHENDVQDLSWSADSSVLVSVGLDSKVIVWSGTSFERLKRIDVHQSHVKGLAFDPANKYFATASDDRTVKIHRFTSPASNATSADQAGNFSFETTIQYPFNDSPLTTYFRRCSWSPDGAHIAASNAVNGPVSSVAIINRGNWSSDINLIGHEGPVEVCAFAPRMFSVTKPGVEPPSNPVTVIACGGQDKALSIWNTSNPRPLLIIQEVSTKTISDIAWSPDGNSLFFSSLDGLIMCASFQEGDLGYVLPLEENERSLQKYGAGRKGATLPEGPDSMRLEMMSKASERREVESKMGALMMDGQNGTNGDIPMANTGAAMGPQWQAQPAAPEAPPPAAAPEPAENKPFTQKVTITKEGKRRVAPLLVSTGGGHLSNLPNAQLLRASAAGSGSATNLDPKTTLDLSRPYDGLPKAVEPVDGEEQPEPAANGKRIAVLQSGDAKASIGAPEFIRPAVISPAASVSQIRLAVPKLRTFVTRVIDANGDPSANIPGVNAGSSSTSTGPASTDIVFEAKNSREPTRLTISRGGQALWVDFLQKPVLLVTGNSNFWCAACEDGSLHVFTPLGRRMLNTLVTEAQPCFLDCRGWFLMCITSIGIAHVWNIKTAKALHPPVSLAPVLDCANTYVKIEGLTKAEAILDAGVNSEGTMVVSLTNGDGYSYSRDLCIWQKLTEAWWAVGSQYWDSNTVRPSAAAAEPLANAKPARSAGIIPWLERRTTNEVLLQGRGRFLQRIVRQCLSREGFEGFETAVSVAHLENRMAAAIALGAQDEFKTYLLTYARRIAAENMKGKVEELCRDLMGPLDVAEGEEGDDAEEEICGWNKRDLLKQVLTAIGKHRDLQRILLPYARMLGIMETDDEVL</sequence>
<dbReference type="AlphaFoldDB" id="A0A5J5EL68"/>
<feature type="repeat" description="WD" evidence="11">
    <location>
        <begin position="13"/>
        <end position="45"/>
    </location>
</feature>
<evidence type="ECO:0000256" key="8">
    <source>
        <dbReference type="ARBA" id="ARBA00023015"/>
    </source>
</evidence>
<dbReference type="GO" id="GO:0031491">
    <property type="term" value="F:nucleosome binding"/>
    <property type="evidence" value="ECO:0007669"/>
    <property type="project" value="TreeGrafter"/>
</dbReference>
<dbReference type="InterPro" id="IPR015943">
    <property type="entry name" value="WD40/YVTN_repeat-like_dom_sf"/>
</dbReference>
<dbReference type="PANTHER" id="PTHR13831:SF0">
    <property type="entry name" value="PROTEIN HIRA"/>
    <property type="match status" value="1"/>
</dbReference>
<dbReference type="InterPro" id="IPR031120">
    <property type="entry name" value="HIR1-like"/>
</dbReference>
<dbReference type="GO" id="GO:0000785">
    <property type="term" value="C:chromatin"/>
    <property type="evidence" value="ECO:0007669"/>
    <property type="project" value="TreeGrafter"/>
</dbReference>
<dbReference type="SUPFAM" id="SSF50978">
    <property type="entry name" value="WD40 repeat-like"/>
    <property type="match status" value="1"/>
</dbReference>